<dbReference type="Proteomes" id="UP000028135">
    <property type="component" value="Unassembled WGS sequence"/>
</dbReference>
<keyword evidence="1" id="KW-1133">Transmembrane helix</keyword>
<feature type="transmembrane region" description="Helical" evidence="1">
    <location>
        <begin position="507"/>
        <end position="525"/>
    </location>
</feature>
<keyword evidence="1" id="KW-0472">Membrane</keyword>
<feature type="transmembrane region" description="Helical" evidence="1">
    <location>
        <begin position="546"/>
        <end position="562"/>
    </location>
</feature>
<sequence>MTAGAKMTETVTAGATATQIHQNPFFVLGASTRDDRRRILELADQRSLEIDDDVCQKARSQLTSPRQRLTAEIAWLPGISPRKAGELLSTLERAPLSLRRASGLPTLANLNLAAAAFGSAGEVIDPADIADFIIEISNLVERLDPADVARDINEDRAVSGFAEVRALDQVEVELAERKRHVRNCIRDALDRMPADKLVTAMTIAVETATSAGQAHAPELIDDLVDSYEVETKGFLDKEAENITRLVDAALNAAHSGEVAVLPLIDKIEIVARNWDMAAQPIQLSAKARGLNHEPSRSVAFKIRSLAIELFNEHDLLEQSERLTKLLLDLFSEIPDVHDRVQEDDQALSEISQRREESAAIDPVRELCREISMVIERQPARADQEAARLLKDGSALLNGAPIHPTSPTYQDARDLMAATVMQCAVAYGNATSKWKACVTLLQQAKQLASDEELTQRINKNMEIVKSNDESLGDLDPIQSAPSLSTINGIGFKLYGSTDVRRDGSYMSTYYFVFLFLPIFPISRYRVLSDGTRYQFLGKGRLRDFDKWHIGISICLIGLLIFNMN</sequence>
<evidence type="ECO:0000313" key="3">
    <source>
        <dbReference type="Proteomes" id="UP000028135"/>
    </source>
</evidence>
<organism evidence="2 3">
    <name type="scientific">Sphingobium indicum F2</name>
    <dbReference type="NCBI Taxonomy" id="1450518"/>
    <lineage>
        <taxon>Bacteria</taxon>
        <taxon>Pseudomonadati</taxon>
        <taxon>Pseudomonadota</taxon>
        <taxon>Alphaproteobacteria</taxon>
        <taxon>Sphingomonadales</taxon>
        <taxon>Sphingomonadaceae</taxon>
        <taxon>Sphingobium</taxon>
    </lineage>
</organism>
<evidence type="ECO:0000256" key="1">
    <source>
        <dbReference type="SAM" id="Phobius"/>
    </source>
</evidence>
<reference evidence="2 3" key="1">
    <citation type="submission" date="2014-05" db="EMBL/GenBank/DDBJ databases">
        <title>Genome Announcement of Sphingobium lucknowense F2.</title>
        <authorList>
            <person name="Lal R."/>
            <person name="Negi V."/>
            <person name="Lata P."/>
            <person name="Sangwan N."/>
            <person name="Gupta S.K."/>
            <person name="Rao D.L.N."/>
            <person name="Das S."/>
        </authorList>
    </citation>
    <scope>NUCLEOTIDE SEQUENCE [LARGE SCALE GENOMIC DNA]</scope>
    <source>
        <strain evidence="2 3">F2</strain>
    </source>
</reference>
<name>A0A8E1C4H6_9SPHN</name>
<dbReference type="AlphaFoldDB" id="A0A8E1C4H6"/>
<keyword evidence="1" id="KW-0812">Transmembrane</keyword>
<gene>
    <name evidence="2" type="ORF">AL00_01040</name>
</gene>
<comment type="caution">
    <text evidence="2">The sequence shown here is derived from an EMBL/GenBank/DDBJ whole genome shotgun (WGS) entry which is preliminary data.</text>
</comment>
<evidence type="ECO:0000313" key="2">
    <source>
        <dbReference type="EMBL" id="KER38334.1"/>
    </source>
</evidence>
<accession>A0A8E1C4H6</accession>
<proteinExistence type="predicted"/>
<protein>
    <submittedName>
        <fullName evidence="2">Uncharacterized protein</fullName>
    </submittedName>
</protein>
<dbReference type="EMBL" id="JANF02000003">
    <property type="protein sequence ID" value="KER38334.1"/>
    <property type="molecule type" value="Genomic_DNA"/>
</dbReference>